<dbReference type="Gene3D" id="3.30.300.30">
    <property type="match status" value="1"/>
</dbReference>
<gene>
    <name evidence="7" type="ORF">EJ05DRAFT_471896</name>
</gene>
<accession>A0A6A6WL74</accession>
<dbReference type="GeneID" id="54484114"/>
<dbReference type="GO" id="GO:0035336">
    <property type="term" value="P:long-chain fatty-acyl-CoA metabolic process"/>
    <property type="evidence" value="ECO:0007669"/>
    <property type="project" value="TreeGrafter"/>
</dbReference>
<comment type="similarity">
    <text evidence="1">Belongs to the ATP-dependent AMP-binding enzyme family.</text>
</comment>
<dbReference type="OrthoDB" id="1700726at2759"/>
<protein>
    <submittedName>
        <fullName evidence="7">Acetyl-CoA synthetase-like protein</fullName>
    </submittedName>
</protein>
<evidence type="ECO:0000256" key="3">
    <source>
        <dbReference type="ARBA" id="ARBA00022741"/>
    </source>
</evidence>
<sequence length="696" mass="76980">MPQDLKTYMPQAKSLKPGPHTVNAPGFEKVDGETIPRRNVKAKDKLHSRPLEEIKTIPDILKYASTKYGNAKCVGTRKLIKLHNETKKVKKLVDGKQQEVDKKWTYFEMSGYKYQSFSEFEKQALQYGAGLRKLGLTAGDKVHLYAPTSAHWLSMAHGAMFQSMAIVTAYDTLGEEGLTHSIKQTQSKAMYLDSTLLVKLLNPLSAGENLKHLIYDDATEVKQDDISKLKEKYNDVEIISIADLQKLGEENPVEAVMPKPEDLACVMYTSGSTGTPKGVLLKHKNVVAALAGVNPVVGQYLGPGDSLLTYLPSAHIFEFVFENAVLFWGGTMGYGNGKTLSDTSMRNCKGDIREFKPTVLIGVPAVWETVKKGIMANVQKGGMLKSNMFWGAYAAKSFMLNNGIPGYGLLDSIVFSKVRQATGGRLRLCLNGGGPIAQDTQRFISIAITAMINGYGLTETSAMGALMDPQAWTDDALGELPTSIETKLVDFADAGYYSTNKPRPQGEIWIRGDSISSGYLDLDDETKESFTEDGWFKTGDIGEFDERGNLKIIDRKKNLVKTLNGEYIALEKLESIYRTHPAVLNICVYAHPEQSKPIAIVVPSEPVVQKTATENGIKGGDIEELIHNEKLKDILLKQFQEAGRKGRLAGFELIDGLVLADEEWTPQNGFTTAAQKIDRKKIFTKYQKDIDRAYSK</sequence>
<dbReference type="InterPro" id="IPR000873">
    <property type="entry name" value="AMP-dep_synth/lig_dom"/>
</dbReference>
<evidence type="ECO:0000256" key="4">
    <source>
        <dbReference type="ARBA" id="ARBA00022840"/>
    </source>
</evidence>
<reference evidence="7" key="1">
    <citation type="journal article" date="2020" name="Stud. Mycol.">
        <title>101 Dothideomycetes genomes: a test case for predicting lifestyles and emergence of pathogens.</title>
        <authorList>
            <person name="Haridas S."/>
            <person name="Albert R."/>
            <person name="Binder M."/>
            <person name="Bloem J."/>
            <person name="Labutti K."/>
            <person name="Salamov A."/>
            <person name="Andreopoulos B."/>
            <person name="Baker S."/>
            <person name="Barry K."/>
            <person name="Bills G."/>
            <person name="Bluhm B."/>
            <person name="Cannon C."/>
            <person name="Castanera R."/>
            <person name="Culley D."/>
            <person name="Daum C."/>
            <person name="Ezra D."/>
            <person name="Gonzalez J."/>
            <person name="Henrissat B."/>
            <person name="Kuo A."/>
            <person name="Liang C."/>
            <person name="Lipzen A."/>
            <person name="Lutzoni F."/>
            <person name="Magnuson J."/>
            <person name="Mondo S."/>
            <person name="Nolan M."/>
            <person name="Ohm R."/>
            <person name="Pangilinan J."/>
            <person name="Park H.-J."/>
            <person name="Ramirez L."/>
            <person name="Alfaro M."/>
            <person name="Sun H."/>
            <person name="Tritt A."/>
            <person name="Yoshinaga Y."/>
            <person name="Zwiers L.-H."/>
            <person name="Turgeon B."/>
            <person name="Goodwin S."/>
            <person name="Spatafora J."/>
            <person name="Crous P."/>
            <person name="Grigoriev I."/>
        </authorList>
    </citation>
    <scope>NUCLEOTIDE SEQUENCE</scope>
    <source>
        <strain evidence="7">CBS 121739</strain>
    </source>
</reference>
<evidence type="ECO:0000259" key="6">
    <source>
        <dbReference type="Pfam" id="PF00501"/>
    </source>
</evidence>
<dbReference type="RefSeq" id="XP_033605382.1">
    <property type="nucleotide sequence ID" value="XM_033743060.1"/>
</dbReference>
<dbReference type="GO" id="GO:0005783">
    <property type="term" value="C:endoplasmic reticulum"/>
    <property type="evidence" value="ECO:0007669"/>
    <property type="project" value="TreeGrafter"/>
</dbReference>
<evidence type="ECO:0000256" key="5">
    <source>
        <dbReference type="ARBA" id="ARBA00024484"/>
    </source>
</evidence>
<keyword evidence="4" id="KW-0067">ATP-binding</keyword>
<evidence type="ECO:0000256" key="1">
    <source>
        <dbReference type="ARBA" id="ARBA00006432"/>
    </source>
</evidence>
<dbReference type="SUPFAM" id="SSF56801">
    <property type="entry name" value="Acetyl-CoA synthetase-like"/>
    <property type="match status" value="1"/>
</dbReference>
<dbReference type="Proteomes" id="UP000799437">
    <property type="component" value="Unassembled WGS sequence"/>
</dbReference>
<dbReference type="GO" id="GO:0005524">
    <property type="term" value="F:ATP binding"/>
    <property type="evidence" value="ECO:0007669"/>
    <property type="project" value="UniProtKB-KW"/>
</dbReference>
<evidence type="ECO:0000313" key="8">
    <source>
        <dbReference type="Proteomes" id="UP000799437"/>
    </source>
</evidence>
<comment type="catalytic activity">
    <reaction evidence="5">
        <text>a long-chain fatty acid + ATP + CoA = a long-chain fatty acyl-CoA + AMP + diphosphate</text>
        <dbReference type="Rhea" id="RHEA:15421"/>
        <dbReference type="ChEBI" id="CHEBI:30616"/>
        <dbReference type="ChEBI" id="CHEBI:33019"/>
        <dbReference type="ChEBI" id="CHEBI:57287"/>
        <dbReference type="ChEBI" id="CHEBI:57560"/>
        <dbReference type="ChEBI" id="CHEBI:83139"/>
        <dbReference type="ChEBI" id="CHEBI:456215"/>
        <dbReference type="EC" id="6.2.1.3"/>
    </reaction>
    <physiologicalReaction direction="left-to-right" evidence="5">
        <dbReference type="Rhea" id="RHEA:15422"/>
    </physiologicalReaction>
</comment>
<dbReference type="EMBL" id="ML996565">
    <property type="protein sequence ID" value="KAF2762931.1"/>
    <property type="molecule type" value="Genomic_DNA"/>
</dbReference>
<organism evidence="7 8">
    <name type="scientific">Pseudovirgaria hyperparasitica</name>
    <dbReference type="NCBI Taxonomy" id="470096"/>
    <lineage>
        <taxon>Eukaryota</taxon>
        <taxon>Fungi</taxon>
        <taxon>Dikarya</taxon>
        <taxon>Ascomycota</taxon>
        <taxon>Pezizomycotina</taxon>
        <taxon>Dothideomycetes</taxon>
        <taxon>Dothideomycetes incertae sedis</taxon>
        <taxon>Acrospermales</taxon>
        <taxon>Acrospermaceae</taxon>
        <taxon>Pseudovirgaria</taxon>
    </lineage>
</organism>
<dbReference type="GO" id="GO:0005811">
    <property type="term" value="C:lipid droplet"/>
    <property type="evidence" value="ECO:0007669"/>
    <property type="project" value="TreeGrafter"/>
</dbReference>
<dbReference type="PROSITE" id="PS00455">
    <property type="entry name" value="AMP_BINDING"/>
    <property type="match status" value="1"/>
</dbReference>
<dbReference type="GO" id="GO:0005886">
    <property type="term" value="C:plasma membrane"/>
    <property type="evidence" value="ECO:0007669"/>
    <property type="project" value="TreeGrafter"/>
</dbReference>
<dbReference type="InterPro" id="IPR020845">
    <property type="entry name" value="AMP-binding_CS"/>
</dbReference>
<dbReference type="PANTHER" id="PTHR43272:SF83">
    <property type="entry name" value="ACYL-COA SYNTHETASE LONG-CHAIN, ISOFORM J"/>
    <property type="match status" value="1"/>
</dbReference>
<name>A0A6A6WL74_9PEZI</name>
<feature type="domain" description="AMP-dependent synthetase/ligase" evidence="6">
    <location>
        <begin position="107"/>
        <end position="520"/>
    </location>
</feature>
<evidence type="ECO:0000313" key="7">
    <source>
        <dbReference type="EMBL" id="KAF2762931.1"/>
    </source>
</evidence>
<dbReference type="AlphaFoldDB" id="A0A6A6WL74"/>
<dbReference type="GO" id="GO:0004467">
    <property type="term" value="F:long-chain fatty acid-CoA ligase activity"/>
    <property type="evidence" value="ECO:0007669"/>
    <property type="project" value="UniProtKB-EC"/>
</dbReference>
<proteinExistence type="inferred from homology"/>
<keyword evidence="8" id="KW-1185">Reference proteome</keyword>
<dbReference type="CDD" id="cd17639">
    <property type="entry name" value="LC_FACS_euk1"/>
    <property type="match status" value="1"/>
</dbReference>
<dbReference type="Pfam" id="PF00501">
    <property type="entry name" value="AMP-binding"/>
    <property type="match status" value="1"/>
</dbReference>
<keyword evidence="2" id="KW-0436">Ligase</keyword>
<evidence type="ECO:0000256" key="2">
    <source>
        <dbReference type="ARBA" id="ARBA00022598"/>
    </source>
</evidence>
<dbReference type="PANTHER" id="PTHR43272">
    <property type="entry name" value="LONG-CHAIN-FATTY-ACID--COA LIGASE"/>
    <property type="match status" value="1"/>
</dbReference>
<dbReference type="InterPro" id="IPR042099">
    <property type="entry name" value="ANL_N_sf"/>
</dbReference>
<dbReference type="Gene3D" id="3.40.50.12780">
    <property type="entry name" value="N-terminal domain of ligase-like"/>
    <property type="match status" value="1"/>
</dbReference>
<keyword evidence="3" id="KW-0547">Nucleotide-binding</keyword>
<dbReference type="InterPro" id="IPR045851">
    <property type="entry name" value="AMP-bd_C_sf"/>
</dbReference>